<keyword evidence="2" id="KW-1133">Transmembrane helix</keyword>
<name>A0ABV2ADF0_9GAMM</name>
<feature type="transmembrane region" description="Helical" evidence="2">
    <location>
        <begin position="50"/>
        <end position="72"/>
    </location>
</feature>
<dbReference type="RefSeq" id="WP_352889733.1">
    <property type="nucleotide sequence ID" value="NZ_JBEPIJ010000011.1"/>
</dbReference>
<organism evidence="3 4">
    <name type="scientific">Sinimarinibacterium thermocellulolyticum</name>
    <dbReference type="NCBI Taxonomy" id="3170016"/>
    <lineage>
        <taxon>Bacteria</taxon>
        <taxon>Pseudomonadati</taxon>
        <taxon>Pseudomonadota</taxon>
        <taxon>Gammaproteobacteria</taxon>
        <taxon>Nevskiales</taxon>
        <taxon>Nevskiaceae</taxon>
        <taxon>Sinimarinibacterium</taxon>
    </lineage>
</organism>
<proteinExistence type="predicted"/>
<keyword evidence="4" id="KW-1185">Reference proteome</keyword>
<accession>A0ABV2ADF0</accession>
<sequence length="104" mass="11011">MTTRPQLPIPLPLLLLDGVGALLFALGAVGHFGSIALLTQLLPQVPHVDLVAMVFGALLMAAAMAGIIRASLRRARALREGQPPPVAPPQPGLARSADRLRERR</sequence>
<gene>
    <name evidence="3" type="ORF">ABSH63_10905</name>
</gene>
<evidence type="ECO:0000313" key="3">
    <source>
        <dbReference type="EMBL" id="MES0874509.1"/>
    </source>
</evidence>
<comment type="caution">
    <text evidence="3">The sequence shown here is derived from an EMBL/GenBank/DDBJ whole genome shotgun (WGS) entry which is preliminary data.</text>
</comment>
<keyword evidence="2" id="KW-0812">Transmembrane</keyword>
<reference evidence="3 4" key="1">
    <citation type="submission" date="2024-06" db="EMBL/GenBank/DDBJ databases">
        <authorList>
            <person name="Li Z."/>
            <person name="Jiang Y."/>
        </authorList>
    </citation>
    <scope>NUCLEOTIDE SEQUENCE [LARGE SCALE GENOMIC DNA]</scope>
    <source>
        <strain evidence="3 4">HSW-8</strain>
    </source>
</reference>
<evidence type="ECO:0000256" key="1">
    <source>
        <dbReference type="SAM" id="MobiDB-lite"/>
    </source>
</evidence>
<feature type="region of interest" description="Disordered" evidence="1">
    <location>
        <begin position="79"/>
        <end position="104"/>
    </location>
</feature>
<evidence type="ECO:0000313" key="4">
    <source>
        <dbReference type="Proteomes" id="UP001465331"/>
    </source>
</evidence>
<feature type="transmembrane region" description="Helical" evidence="2">
    <location>
        <begin position="12"/>
        <end position="38"/>
    </location>
</feature>
<keyword evidence="2" id="KW-0472">Membrane</keyword>
<dbReference type="EMBL" id="JBEPIJ010000011">
    <property type="protein sequence ID" value="MES0874509.1"/>
    <property type="molecule type" value="Genomic_DNA"/>
</dbReference>
<protein>
    <submittedName>
        <fullName evidence="3">Uncharacterized protein</fullName>
    </submittedName>
</protein>
<feature type="compositionally biased region" description="Pro residues" evidence="1">
    <location>
        <begin position="82"/>
        <end position="91"/>
    </location>
</feature>
<evidence type="ECO:0000256" key="2">
    <source>
        <dbReference type="SAM" id="Phobius"/>
    </source>
</evidence>
<dbReference type="Proteomes" id="UP001465331">
    <property type="component" value="Unassembled WGS sequence"/>
</dbReference>